<organism evidence="2 3">
    <name type="scientific">Frankia torreyi</name>
    <dbReference type="NCBI Taxonomy" id="1856"/>
    <lineage>
        <taxon>Bacteria</taxon>
        <taxon>Bacillati</taxon>
        <taxon>Actinomycetota</taxon>
        <taxon>Actinomycetes</taxon>
        <taxon>Frankiales</taxon>
        <taxon>Frankiaceae</taxon>
        <taxon>Frankia</taxon>
    </lineage>
</organism>
<gene>
    <name evidence="2" type="ORF">FF36_06326</name>
</gene>
<feature type="region of interest" description="Disordered" evidence="1">
    <location>
        <begin position="1"/>
        <end position="279"/>
    </location>
</feature>
<feature type="compositionally biased region" description="Low complexity" evidence="1">
    <location>
        <begin position="67"/>
        <end position="78"/>
    </location>
</feature>
<evidence type="ECO:0000256" key="1">
    <source>
        <dbReference type="SAM" id="MobiDB-lite"/>
    </source>
</evidence>
<comment type="caution">
    <text evidence="2">The sequence shown here is derived from an EMBL/GenBank/DDBJ whole genome shotgun (WGS) entry which is preliminary data.</text>
</comment>
<proteinExistence type="predicted"/>
<evidence type="ECO:0000313" key="3">
    <source>
        <dbReference type="Proteomes" id="UP000032545"/>
    </source>
</evidence>
<feature type="compositionally biased region" description="Basic residues" evidence="1">
    <location>
        <begin position="1"/>
        <end position="18"/>
    </location>
</feature>
<dbReference type="EMBL" id="JYFN01000112">
    <property type="protein sequence ID" value="KJE19400.1"/>
    <property type="molecule type" value="Genomic_DNA"/>
</dbReference>
<evidence type="ECO:0000313" key="2">
    <source>
        <dbReference type="EMBL" id="KJE19400.1"/>
    </source>
</evidence>
<feature type="compositionally biased region" description="Low complexity" evidence="1">
    <location>
        <begin position="19"/>
        <end position="31"/>
    </location>
</feature>
<name>A0A0D8B5M4_9ACTN</name>
<feature type="compositionally biased region" description="Basic and acidic residues" evidence="1">
    <location>
        <begin position="207"/>
        <end position="221"/>
    </location>
</feature>
<reference evidence="3" key="1">
    <citation type="submission" date="2015-02" db="EMBL/GenBank/DDBJ databases">
        <title>Draft Genome of Frankia sp. CpI1-S.</title>
        <authorList>
            <person name="Oshone R.T."/>
            <person name="Ngom M."/>
            <person name="Ghodhbane-Gtari F."/>
            <person name="Gtari M."/>
            <person name="Morris K."/>
            <person name="Thomas K."/>
            <person name="Sen A."/>
            <person name="Tisa L.S."/>
        </authorList>
    </citation>
    <scope>NUCLEOTIDE SEQUENCE [LARGE SCALE GENOMIC DNA]</scope>
    <source>
        <strain evidence="3">CpI1-S</strain>
    </source>
</reference>
<protein>
    <submittedName>
        <fullName evidence="2">Uncharacterized protein</fullName>
    </submittedName>
</protein>
<dbReference type="Proteomes" id="UP000032545">
    <property type="component" value="Unassembled WGS sequence"/>
</dbReference>
<accession>A0A0D8B5M4</accession>
<reference evidence="2 3" key="2">
    <citation type="journal article" date="2016" name="Genome Announc.">
        <title>Permanent Draft Genome Sequences for Two Variants of Frankia sp. Strain CpI1, the First Frankia Strain Isolated from Root Nodules of Comptonia peregrina.</title>
        <authorList>
            <person name="Oshone R."/>
            <person name="Hurst S.G.IV."/>
            <person name="Abebe-Akele F."/>
            <person name="Simpson S."/>
            <person name="Morris K."/>
            <person name="Thomas W.K."/>
            <person name="Tisa L.S."/>
        </authorList>
    </citation>
    <scope>NUCLEOTIDE SEQUENCE [LARGE SCALE GENOMIC DNA]</scope>
    <source>
        <strain evidence="3">CpI1-S</strain>
    </source>
</reference>
<keyword evidence="3" id="KW-1185">Reference proteome</keyword>
<dbReference type="PATRIC" id="fig|1502723.3.peg.1013"/>
<feature type="compositionally biased region" description="Basic and acidic residues" evidence="1">
    <location>
        <begin position="242"/>
        <end position="258"/>
    </location>
</feature>
<feature type="compositionally biased region" description="Basic and acidic residues" evidence="1">
    <location>
        <begin position="106"/>
        <end position="158"/>
    </location>
</feature>
<dbReference type="AlphaFoldDB" id="A0A0D8B5M4"/>
<sequence precursor="true">MPAPRRRTRRAGRVRRAARGPASLRSAPRGASTRRARRSAGGSGPSPPGARRPRFPGKRREASAVLPRTSTRPTETTPAGKPAGKAPGRIMGSAPCLAWPTGTLPADRDTESPDRVARRPDRGAAGKDAGKIREGCGKRRAYRPDCRDGPRSDCRDAHPTTGVGTPDYRGQPGTGALPAETSGRPGRLPSRVGGPLQSGRSAGQSGRPRERSGEDHREAGARRRGPLPASARLRLVSLPEAAETRREAPRRRPDREARAASPERSPSKIGTGYTFCTSQ</sequence>